<dbReference type="InterPro" id="IPR027417">
    <property type="entry name" value="P-loop_NTPase"/>
</dbReference>
<evidence type="ECO:0000256" key="1">
    <source>
        <dbReference type="ARBA" id="ARBA00005417"/>
    </source>
</evidence>
<evidence type="ECO:0000256" key="2">
    <source>
        <dbReference type="ARBA" id="ARBA00022448"/>
    </source>
</evidence>
<dbReference type="RefSeq" id="WP_080802216.1">
    <property type="nucleotide sequence ID" value="NZ_LT828543.1"/>
</dbReference>
<protein>
    <submittedName>
        <fullName evidence="7">High-affinity branched-chain amino acid transport ATP-binding protein BraG</fullName>
    </submittedName>
</protein>
<keyword evidence="5" id="KW-0029">Amino-acid transport</keyword>
<dbReference type="InterPro" id="IPR052156">
    <property type="entry name" value="BCAA_Transport_ATP-bd_LivF"/>
</dbReference>
<dbReference type="InterPro" id="IPR003593">
    <property type="entry name" value="AAA+_ATPase"/>
</dbReference>
<evidence type="ECO:0000313" key="8">
    <source>
        <dbReference type="Proteomes" id="UP000191931"/>
    </source>
</evidence>
<proteinExistence type="inferred from homology"/>
<gene>
    <name evidence="7" type="primary">braG</name>
    <name evidence="7" type="ORF">MTBBW1_720018</name>
</gene>
<evidence type="ECO:0000259" key="6">
    <source>
        <dbReference type="PROSITE" id="PS50893"/>
    </source>
</evidence>
<reference evidence="7 8" key="1">
    <citation type="submission" date="2017-03" db="EMBL/GenBank/DDBJ databases">
        <authorList>
            <person name="Afonso C.L."/>
            <person name="Miller P.J."/>
            <person name="Scott M.A."/>
            <person name="Spackman E."/>
            <person name="Goraichik I."/>
            <person name="Dimitrov K.M."/>
            <person name="Suarez D.L."/>
            <person name="Swayne D.E."/>
        </authorList>
    </citation>
    <scope>NUCLEOTIDE SEQUENCE [LARGE SCALE GENOMIC DNA]</scope>
    <source>
        <strain evidence="7">PRJEB14757</strain>
    </source>
</reference>
<dbReference type="SUPFAM" id="SSF52540">
    <property type="entry name" value="P-loop containing nucleoside triphosphate hydrolases"/>
    <property type="match status" value="1"/>
</dbReference>
<keyword evidence="8" id="KW-1185">Reference proteome</keyword>
<dbReference type="Pfam" id="PF00005">
    <property type="entry name" value="ABC_tran"/>
    <property type="match status" value="1"/>
</dbReference>
<dbReference type="GO" id="GO:0005524">
    <property type="term" value="F:ATP binding"/>
    <property type="evidence" value="ECO:0007669"/>
    <property type="project" value="UniProtKB-KW"/>
</dbReference>
<accession>A0A1W1HIV7</accession>
<keyword evidence="2" id="KW-0813">Transport</keyword>
<dbReference type="PANTHER" id="PTHR43820">
    <property type="entry name" value="HIGH-AFFINITY BRANCHED-CHAIN AMINO ACID TRANSPORT ATP-BINDING PROTEIN LIVF"/>
    <property type="match status" value="1"/>
</dbReference>
<evidence type="ECO:0000256" key="5">
    <source>
        <dbReference type="ARBA" id="ARBA00022970"/>
    </source>
</evidence>
<dbReference type="PROSITE" id="PS50893">
    <property type="entry name" value="ABC_TRANSPORTER_2"/>
    <property type="match status" value="1"/>
</dbReference>
<dbReference type="STRING" id="1246637.MTBBW1_720018"/>
<name>A0A1W1HIV7_9BACT</name>
<evidence type="ECO:0000256" key="4">
    <source>
        <dbReference type="ARBA" id="ARBA00022840"/>
    </source>
</evidence>
<sequence>MLEIKNLNAYYDDFHVLKDVSIDIKKGEIIVMLGPNGHGKSTFLKSICGLVSKIRGTIKYNGQNIAGLGSEKLVNMGITYIAENRELFPEMTVLENLKLGAYSKTARPYEARNLEKVFALFPRLKERSNQLASTMSGGEARMLAIARGLMSNAEFLAIDEPSLGLQPNLRDEVARIIKEINKQGITVMVVEQNIPQITELAHRLYVLEEGRISFEGSKDEALGNDHLKEIFLGM</sequence>
<dbReference type="Proteomes" id="UP000191931">
    <property type="component" value="Unassembled WGS sequence"/>
</dbReference>
<evidence type="ECO:0000313" key="7">
    <source>
        <dbReference type="EMBL" id="SLM32441.1"/>
    </source>
</evidence>
<keyword evidence="4 7" id="KW-0067">ATP-binding</keyword>
<dbReference type="InterPro" id="IPR017871">
    <property type="entry name" value="ABC_transporter-like_CS"/>
</dbReference>
<feature type="domain" description="ABC transporter" evidence="6">
    <location>
        <begin position="2"/>
        <end position="234"/>
    </location>
</feature>
<dbReference type="SMART" id="SM00382">
    <property type="entry name" value="AAA"/>
    <property type="match status" value="1"/>
</dbReference>
<dbReference type="InterPro" id="IPR003439">
    <property type="entry name" value="ABC_transporter-like_ATP-bd"/>
</dbReference>
<evidence type="ECO:0000256" key="3">
    <source>
        <dbReference type="ARBA" id="ARBA00022741"/>
    </source>
</evidence>
<comment type="similarity">
    <text evidence="1">Belongs to the ABC transporter superfamily.</text>
</comment>
<dbReference type="CDD" id="cd03224">
    <property type="entry name" value="ABC_TM1139_LivF_branched"/>
    <property type="match status" value="1"/>
</dbReference>
<dbReference type="GO" id="GO:0015807">
    <property type="term" value="P:L-amino acid transport"/>
    <property type="evidence" value="ECO:0007669"/>
    <property type="project" value="TreeGrafter"/>
</dbReference>
<dbReference type="Gene3D" id="3.40.50.300">
    <property type="entry name" value="P-loop containing nucleotide triphosphate hydrolases"/>
    <property type="match status" value="1"/>
</dbReference>
<dbReference type="GO" id="GO:0015658">
    <property type="term" value="F:branched-chain amino acid transmembrane transporter activity"/>
    <property type="evidence" value="ECO:0007669"/>
    <property type="project" value="TreeGrafter"/>
</dbReference>
<dbReference type="OrthoDB" id="9780436at2"/>
<dbReference type="GO" id="GO:0016887">
    <property type="term" value="F:ATP hydrolysis activity"/>
    <property type="evidence" value="ECO:0007669"/>
    <property type="project" value="InterPro"/>
</dbReference>
<dbReference type="AlphaFoldDB" id="A0A1W1HIV7"/>
<organism evidence="7 8">
    <name type="scientific">Desulfamplus magnetovallimortis</name>
    <dbReference type="NCBI Taxonomy" id="1246637"/>
    <lineage>
        <taxon>Bacteria</taxon>
        <taxon>Pseudomonadati</taxon>
        <taxon>Thermodesulfobacteriota</taxon>
        <taxon>Desulfobacteria</taxon>
        <taxon>Desulfobacterales</taxon>
        <taxon>Desulfobacteraceae</taxon>
        <taxon>Desulfamplus</taxon>
    </lineage>
</organism>
<dbReference type="PANTHER" id="PTHR43820:SF4">
    <property type="entry name" value="HIGH-AFFINITY BRANCHED-CHAIN AMINO ACID TRANSPORT ATP-BINDING PROTEIN LIVF"/>
    <property type="match status" value="1"/>
</dbReference>
<keyword evidence="3" id="KW-0547">Nucleotide-binding</keyword>
<dbReference type="PROSITE" id="PS00211">
    <property type="entry name" value="ABC_TRANSPORTER_1"/>
    <property type="match status" value="1"/>
</dbReference>
<dbReference type="EMBL" id="FWEV01000317">
    <property type="protein sequence ID" value="SLM32441.1"/>
    <property type="molecule type" value="Genomic_DNA"/>
</dbReference>